<dbReference type="InterPro" id="IPR006321">
    <property type="entry name" value="PilT/PilU"/>
</dbReference>
<dbReference type="InterPro" id="IPR050921">
    <property type="entry name" value="T4SS_GSP_E_ATPase"/>
</dbReference>
<dbReference type="AlphaFoldDB" id="A0A1E5L2E0"/>
<dbReference type="PANTHER" id="PTHR30486:SF16">
    <property type="entry name" value="TWITCHING MOTILITY PROTEIN PILT"/>
    <property type="match status" value="1"/>
</dbReference>
<dbReference type="PANTHER" id="PTHR30486">
    <property type="entry name" value="TWITCHING MOTILITY PROTEIN PILT"/>
    <property type="match status" value="1"/>
</dbReference>
<accession>A0A1E5L2E0</accession>
<dbReference type="InterPro" id="IPR027417">
    <property type="entry name" value="P-loop_NTPase"/>
</dbReference>
<evidence type="ECO:0000313" key="4">
    <source>
        <dbReference type="Proteomes" id="UP000095255"/>
    </source>
</evidence>
<dbReference type="PROSITE" id="PS00662">
    <property type="entry name" value="T2SP_E"/>
    <property type="match status" value="1"/>
</dbReference>
<sequence length="362" mass="39969">MQLNDILKVAVEHGASDIHLTFNATPVFRVSGKLTPAGHFSPVYSNKLSHQDMIDLMKQVATPEQQQTLDKKGEVDFSFSIPNVARFRANIFKQQKHIAMVMRIIPTKILTMEQLNLPPVMRELADKRSGLVLVTGPTGSGKSTTLAAMIDYINQKKYEHIITLEDPLEFIHEHKNSVINQREIHLDSESFASALRAAMRQDPDVILVGEMRDLETISIAITAAETGHLVFGTLHTSSAASTVDRIIDVFPPHQQQQIRIQLAATLQGVVAQLLLPKKDGNGRVAAMEIMTVTPAIRNLIREGKTHQIPSSIQTGGKFGMQSMDLALKSLLQQGLITQEAANKLFVDKDNTSNSSPNMGSLW</sequence>
<evidence type="ECO:0000259" key="2">
    <source>
        <dbReference type="PROSITE" id="PS00662"/>
    </source>
</evidence>
<feature type="domain" description="Bacterial type II secretion system protein E" evidence="2">
    <location>
        <begin position="199"/>
        <end position="213"/>
    </location>
</feature>
<dbReference type="Gene3D" id="3.30.450.90">
    <property type="match status" value="1"/>
</dbReference>
<dbReference type="Gene3D" id="3.40.50.300">
    <property type="entry name" value="P-loop containing nucleotide triphosphate hydrolases"/>
    <property type="match status" value="1"/>
</dbReference>
<proteinExistence type="inferred from homology"/>
<dbReference type="Pfam" id="PF00437">
    <property type="entry name" value="T2SSE"/>
    <property type="match status" value="1"/>
</dbReference>
<keyword evidence="4" id="KW-1185">Reference proteome</keyword>
<dbReference type="GO" id="GO:0016887">
    <property type="term" value="F:ATP hydrolysis activity"/>
    <property type="evidence" value="ECO:0007669"/>
    <property type="project" value="InterPro"/>
</dbReference>
<organism evidence="3 4">
    <name type="scientific">Desulfuribacillus stibiiarsenatis</name>
    <dbReference type="NCBI Taxonomy" id="1390249"/>
    <lineage>
        <taxon>Bacteria</taxon>
        <taxon>Bacillati</taxon>
        <taxon>Bacillota</taxon>
        <taxon>Desulfuribacillia</taxon>
        <taxon>Desulfuribacillales</taxon>
        <taxon>Desulfuribacillaceae</taxon>
        <taxon>Desulfuribacillus</taxon>
    </lineage>
</organism>
<dbReference type="InterPro" id="IPR003593">
    <property type="entry name" value="AAA+_ATPase"/>
</dbReference>
<dbReference type="InterPro" id="IPR001482">
    <property type="entry name" value="T2SS/T4SS_dom"/>
</dbReference>
<dbReference type="STRING" id="1390249.BHU72_12470"/>
<dbReference type="Proteomes" id="UP000095255">
    <property type="component" value="Unassembled WGS sequence"/>
</dbReference>
<comment type="similarity">
    <text evidence="1">Belongs to the GSP E family.</text>
</comment>
<dbReference type="NCBIfam" id="TIGR01420">
    <property type="entry name" value="pilT_fam"/>
    <property type="match status" value="1"/>
</dbReference>
<dbReference type="SUPFAM" id="SSF52540">
    <property type="entry name" value="P-loop containing nucleoside triphosphate hydrolases"/>
    <property type="match status" value="1"/>
</dbReference>
<reference evidence="3 4" key="1">
    <citation type="submission" date="2016-09" db="EMBL/GenBank/DDBJ databases">
        <title>Desulfuribacillus arsenicus sp. nov., an obligately anaerobic, dissimilatory arsenic- and antimonate-reducing bacterium isolated from anoxic sediments.</title>
        <authorList>
            <person name="Abin C.A."/>
            <person name="Hollibaugh J.T."/>
        </authorList>
    </citation>
    <scope>NUCLEOTIDE SEQUENCE [LARGE SCALE GENOMIC DNA]</scope>
    <source>
        <strain evidence="3 4">MLFW-2</strain>
    </source>
</reference>
<name>A0A1E5L2E0_9FIRM</name>
<gene>
    <name evidence="3" type="ORF">BHU72_12470</name>
</gene>
<dbReference type="RefSeq" id="WP_069703448.1">
    <property type="nucleotide sequence ID" value="NZ_MJAT01000040.1"/>
</dbReference>
<evidence type="ECO:0000256" key="1">
    <source>
        <dbReference type="ARBA" id="ARBA00006611"/>
    </source>
</evidence>
<dbReference type="GO" id="GO:0005524">
    <property type="term" value="F:ATP binding"/>
    <property type="evidence" value="ECO:0007669"/>
    <property type="project" value="InterPro"/>
</dbReference>
<dbReference type="EMBL" id="MJAT01000040">
    <property type="protein sequence ID" value="OEH84211.1"/>
    <property type="molecule type" value="Genomic_DNA"/>
</dbReference>
<comment type="caution">
    <text evidence="3">The sequence shown here is derived from an EMBL/GenBank/DDBJ whole genome shotgun (WGS) entry which is preliminary data.</text>
</comment>
<dbReference type="OrthoDB" id="9808272at2"/>
<evidence type="ECO:0000313" key="3">
    <source>
        <dbReference type="EMBL" id="OEH84211.1"/>
    </source>
</evidence>
<protein>
    <submittedName>
        <fullName evidence="3">Type IV pili twitching motility protein PilT</fullName>
    </submittedName>
</protein>
<dbReference type="CDD" id="cd01131">
    <property type="entry name" value="PilT"/>
    <property type="match status" value="1"/>
</dbReference>
<dbReference type="SMART" id="SM00382">
    <property type="entry name" value="AAA"/>
    <property type="match status" value="1"/>
</dbReference>